<gene>
    <name evidence="2" type="ORF">OCU04_005076</name>
</gene>
<name>A0A9X0AP67_9HELO</name>
<sequence length="99" mass="10717">MFSITPTVNETPNDSDSESNVCYQATPPPRIWTLLMSLEILHSAFSSSVNSSLSRCQGTCSQRQVLSSAGPSRIAYVIQGSMIIIHASKIPSAGYKNPR</sequence>
<dbReference type="EMBL" id="JAPEIS010000005">
    <property type="protein sequence ID" value="KAJ8065979.1"/>
    <property type="molecule type" value="Genomic_DNA"/>
</dbReference>
<evidence type="ECO:0000313" key="2">
    <source>
        <dbReference type="EMBL" id="KAJ8065979.1"/>
    </source>
</evidence>
<accession>A0A9X0AP67</accession>
<dbReference type="AlphaFoldDB" id="A0A9X0AP67"/>
<evidence type="ECO:0000256" key="1">
    <source>
        <dbReference type="SAM" id="MobiDB-lite"/>
    </source>
</evidence>
<comment type="caution">
    <text evidence="2">The sequence shown here is derived from an EMBL/GenBank/DDBJ whole genome shotgun (WGS) entry which is preliminary data.</text>
</comment>
<protein>
    <submittedName>
        <fullName evidence="2">Uncharacterized protein</fullName>
    </submittedName>
</protein>
<dbReference type="Proteomes" id="UP001152300">
    <property type="component" value="Unassembled WGS sequence"/>
</dbReference>
<feature type="region of interest" description="Disordered" evidence="1">
    <location>
        <begin position="1"/>
        <end position="22"/>
    </location>
</feature>
<organism evidence="2 3">
    <name type="scientific">Sclerotinia nivalis</name>
    <dbReference type="NCBI Taxonomy" id="352851"/>
    <lineage>
        <taxon>Eukaryota</taxon>
        <taxon>Fungi</taxon>
        <taxon>Dikarya</taxon>
        <taxon>Ascomycota</taxon>
        <taxon>Pezizomycotina</taxon>
        <taxon>Leotiomycetes</taxon>
        <taxon>Helotiales</taxon>
        <taxon>Sclerotiniaceae</taxon>
        <taxon>Sclerotinia</taxon>
    </lineage>
</organism>
<proteinExistence type="predicted"/>
<reference evidence="2" key="1">
    <citation type="submission" date="2022-11" db="EMBL/GenBank/DDBJ databases">
        <title>Genome Resource of Sclerotinia nivalis Strain SnTB1, a Plant Pathogen Isolated from American Ginseng.</title>
        <authorList>
            <person name="Fan S."/>
        </authorList>
    </citation>
    <scope>NUCLEOTIDE SEQUENCE</scope>
    <source>
        <strain evidence="2">SnTB1</strain>
    </source>
</reference>
<keyword evidence="3" id="KW-1185">Reference proteome</keyword>
<evidence type="ECO:0000313" key="3">
    <source>
        <dbReference type="Proteomes" id="UP001152300"/>
    </source>
</evidence>